<evidence type="ECO:0000256" key="2">
    <source>
        <dbReference type="ARBA" id="ARBA00022801"/>
    </source>
</evidence>
<dbReference type="PANTHER" id="PTHR43343:SF3">
    <property type="entry name" value="PROTEASE DO-LIKE 8, CHLOROPLASTIC"/>
    <property type="match status" value="1"/>
</dbReference>
<keyword evidence="2" id="KW-0378">Hydrolase</keyword>
<sequence>MIKTFSHINECYIKVFVIVAVLFIGMGTFFIASSAYAADCPTVMIENAVYHLDPCSMNAEMTDGEGDQPFEVRIIQEGGTLYNYAVYGYGEGFPTYAIVGSSSGGVQGDAWTLKFDFNDDALQSEGSQAKIYSGYLPIRIWHGNWNGSYEELWLNITLTVQPGSAPPQSNVDQSPHLPAPLQNPVINPGSVSKQDAYKAVVQVKTYILNDDSELSPVSQGSGVVISANGVVLTNYHVIDSEDEFDNTSAEAGYQICIPETVSRAPDCSYVAQLIAYNKDVDIALLKIKTIPGLSALSAFPYLTLAQADAMHVNDELTILGYPSIGDDTVTITKGIVSGMLDKYGTSWIKTDAVVSFGNSGGAAIDAQGTLVGITSSAHADLLGSLGYVINAASVNLWVNQNMQGAPQPSALLPRITDFTRTKKGLSMVNVFVNPNPPFTIAKDPSWDFTYVGENAFFIDKGSDDEGGSVQVSVMQLPYVATAANAVPAFKRAVAQLGLHALIDITADTSVTINGQSGKKLTVSSMGQTFIKYIIPHREYLIMLEIDYGKSDKDKATVDAAVNSLTLLPFSESFKTLPQYSQQTPAFTVLTGNGWQMRTVHNKSAPLQFLSQDIPAAYGGMGIVKTDESTKGLSNDQWLEKQLQSVKEANQLGKLIDLSLEVIQSQAHYRLNNELKDAVMFEIVTKSVSTGKVISRDMDYYIPTGDFYLSPGLTVHSNDAELYSKAKQSFQNMLQSLTLKVSKGSGSASAESSEVGAVKNQNLYQRLKGQILLKVESHGEAYYVHPTNGRTYYLGKPEDAYAVMREQSIGIRNADLEKIPIGLRELSGSDQDGDGLSDSFEDAVGTDKTLKDTDGDGYDDGTELASGYNPRGSGKAVTNASFAKMQRGKIFLHVESHGEAWYVNPSDNKRYFLGRAADAYTIMRALGLGISNKDFDALN</sequence>
<dbReference type="Gene3D" id="2.40.10.120">
    <property type="match status" value="1"/>
</dbReference>
<organism evidence="5 6">
    <name type="scientific">Candidatus Uhrbacteria bacterium RIFCSPLOWO2_02_FULL_49_11</name>
    <dbReference type="NCBI Taxonomy" id="1802409"/>
    <lineage>
        <taxon>Bacteria</taxon>
        <taxon>Candidatus Uhriibacteriota</taxon>
    </lineage>
</organism>
<feature type="transmembrane region" description="Helical" evidence="4">
    <location>
        <begin position="12"/>
        <end position="37"/>
    </location>
</feature>
<accession>A0A1F7VC19</accession>
<keyword evidence="1" id="KW-0645">Protease</keyword>
<dbReference type="EMBL" id="MGER01000078">
    <property type="protein sequence ID" value="OGL87544.1"/>
    <property type="molecule type" value="Genomic_DNA"/>
</dbReference>
<proteinExistence type="predicted"/>
<dbReference type="GO" id="GO:0006508">
    <property type="term" value="P:proteolysis"/>
    <property type="evidence" value="ECO:0007669"/>
    <property type="project" value="UniProtKB-KW"/>
</dbReference>
<evidence type="ECO:0000256" key="3">
    <source>
        <dbReference type="SAM" id="MobiDB-lite"/>
    </source>
</evidence>
<comment type="caution">
    <text evidence="5">The sequence shown here is derived from an EMBL/GenBank/DDBJ whole genome shotgun (WGS) entry which is preliminary data.</text>
</comment>
<keyword evidence="4" id="KW-0472">Membrane</keyword>
<gene>
    <name evidence="5" type="ORF">A3I42_02785</name>
</gene>
<keyword evidence="4" id="KW-0812">Transmembrane</keyword>
<dbReference type="PANTHER" id="PTHR43343">
    <property type="entry name" value="PEPTIDASE S12"/>
    <property type="match status" value="1"/>
</dbReference>
<dbReference type="InterPro" id="IPR051201">
    <property type="entry name" value="Chloro_Bact_Ser_Proteases"/>
</dbReference>
<evidence type="ECO:0000256" key="1">
    <source>
        <dbReference type="ARBA" id="ARBA00022670"/>
    </source>
</evidence>
<keyword evidence="4" id="KW-1133">Transmembrane helix</keyword>
<reference evidence="5 6" key="1">
    <citation type="journal article" date="2016" name="Nat. Commun.">
        <title>Thousands of microbial genomes shed light on interconnected biogeochemical processes in an aquifer system.</title>
        <authorList>
            <person name="Anantharaman K."/>
            <person name="Brown C.T."/>
            <person name="Hug L.A."/>
            <person name="Sharon I."/>
            <person name="Castelle C.J."/>
            <person name="Probst A.J."/>
            <person name="Thomas B.C."/>
            <person name="Singh A."/>
            <person name="Wilkins M.J."/>
            <person name="Karaoz U."/>
            <person name="Brodie E.L."/>
            <person name="Williams K.H."/>
            <person name="Hubbard S.S."/>
            <person name="Banfield J.F."/>
        </authorList>
    </citation>
    <scope>NUCLEOTIDE SEQUENCE [LARGE SCALE GENOMIC DNA]</scope>
</reference>
<feature type="region of interest" description="Disordered" evidence="3">
    <location>
        <begin position="826"/>
        <end position="857"/>
    </location>
</feature>
<dbReference type="InterPro" id="IPR009003">
    <property type="entry name" value="Peptidase_S1_PA"/>
</dbReference>
<protein>
    <submittedName>
        <fullName evidence="5">Uncharacterized protein</fullName>
    </submittedName>
</protein>
<evidence type="ECO:0000313" key="6">
    <source>
        <dbReference type="Proteomes" id="UP000178264"/>
    </source>
</evidence>
<dbReference type="PRINTS" id="PR00834">
    <property type="entry name" value="PROTEASES2C"/>
</dbReference>
<dbReference type="Proteomes" id="UP000178264">
    <property type="component" value="Unassembled WGS sequence"/>
</dbReference>
<dbReference type="GO" id="GO:0004252">
    <property type="term" value="F:serine-type endopeptidase activity"/>
    <property type="evidence" value="ECO:0007669"/>
    <property type="project" value="InterPro"/>
</dbReference>
<evidence type="ECO:0000256" key="4">
    <source>
        <dbReference type="SAM" id="Phobius"/>
    </source>
</evidence>
<evidence type="ECO:0000313" key="5">
    <source>
        <dbReference type="EMBL" id="OGL87544.1"/>
    </source>
</evidence>
<dbReference type="Pfam" id="PF13365">
    <property type="entry name" value="Trypsin_2"/>
    <property type="match status" value="1"/>
</dbReference>
<name>A0A1F7VC19_9BACT</name>
<dbReference type="InterPro" id="IPR001940">
    <property type="entry name" value="Peptidase_S1C"/>
</dbReference>
<feature type="compositionally biased region" description="Acidic residues" evidence="3">
    <location>
        <begin position="830"/>
        <end position="840"/>
    </location>
</feature>
<dbReference type="AlphaFoldDB" id="A0A1F7VC19"/>
<dbReference type="SUPFAM" id="SSF50494">
    <property type="entry name" value="Trypsin-like serine proteases"/>
    <property type="match status" value="1"/>
</dbReference>